<organism evidence="3 4">
    <name type="scientific">Nocardioides anomalus</name>
    <dbReference type="NCBI Taxonomy" id="2712223"/>
    <lineage>
        <taxon>Bacteria</taxon>
        <taxon>Bacillati</taxon>
        <taxon>Actinomycetota</taxon>
        <taxon>Actinomycetes</taxon>
        <taxon>Propionibacteriales</taxon>
        <taxon>Nocardioidaceae</taxon>
        <taxon>Nocardioides</taxon>
    </lineage>
</organism>
<dbReference type="EMBL" id="CP049257">
    <property type="protein sequence ID" value="QIG42927.1"/>
    <property type="molecule type" value="Genomic_DNA"/>
</dbReference>
<keyword evidence="4" id="KW-1185">Reference proteome</keyword>
<dbReference type="InterPro" id="IPR036291">
    <property type="entry name" value="NAD(P)-bd_dom_sf"/>
</dbReference>
<dbReference type="Gene3D" id="1.10.287.70">
    <property type="match status" value="1"/>
</dbReference>
<keyword evidence="1" id="KW-0472">Membrane</keyword>
<reference evidence="3 4" key="1">
    <citation type="submission" date="2020-02" db="EMBL/GenBank/DDBJ databases">
        <title>Full genome sequence of Nocardioides sp. R-3366.</title>
        <authorList>
            <person name="Im W.-T."/>
        </authorList>
    </citation>
    <scope>NUCLEOTIDE SEQUENCE [LARGE SCALE GENOMIC DNA]</scope>
    <source>
        <strain evidence="3 4">R-3366</strain>
    </source>
</reference>
<feature type="transmembrane region" description="Helical" evidence="1">
    <location>
        <begin position="40"/>
        <end position="59"/>
    </location>
</feature>
<dbReference type="InterPro" id="IPR036721">
    <property type="entry name" value="RCK_C_sf"/>
</dbReference>
<evidence type="ECO:0000313" key="3">
    <source>
        <dbReference type="EMBL" id="QIG42927.1"/>
    </source>
</evidence>
<protein>
    <submittedName>
        <fullName evidence="3">TrkA family potassium uptake protein</fullName>
    </submittedName>
</protein>
<dbReference type="Pfam" id="PF02254">
    <property type="entry name" value="TrkA_N"/>
    <property type="match status" value="1"/>
</dbReference>
<keyword evidence="1" id="KW-1133">Transmembrane helix</keyword>
<dbReference type="SUPFAM" id="SSF116726">
    <property type="entry name" value="TrkA C-terminal domain-like"/>
    <property type="match status" value="1"/>
</dbReference>
<keyword evidence="1" id="KW-0812">Transmembrane</keyword>
<dbReference type="KEGG" id="nano:G5V58_09270"/>
<dbReference type="PROSITE" id="PS51201">
    <property type="entry name" value="RCK_N"/>
    <property type="match status" value="1"/>
</dbReference>
<feature type="transmembrane region" description="Helical" evidence="1">
    <location>
        <begin position="109"/>
        <end position="133"/>
    </location>
</feature>
<dbReference type="PANTHER" id="PTHR43833">
    <property type="entry name" value="POTASSIUM CHANNEL PROTEIN 2-RELATED-RELATED"/>
    <property type="match status" value="1"/>
</dbReference>
<dbReference type="SUPFAM" id="SSF81324">
    <property type="entry name" value="Voltage-gated potassium channels"/>
    <property type="match status" value="1"/>
</dbReference>
<dbReference type="PANTHER" id="PTHR43833:SF9">
    <property type="entry name" value="POTASSIUM CHANNEL PROTEIN YUGO-RELATED"/>
    <property type="match status" value="1"/>
</dbReference>
<accession>A0A6G6WCP8</accession>
<dbReference type="Proteomes" id="UP000502996">
    <property type="component" value="Chromosome"/>
</dbReference>
<dbReference type="AlphaFoldDB" id="A0A6G6WCP8"/>
<evidence type="ECO:0000313" key="4">
    <source>
        <dbReference type="Proteomes" id="UP000502996"/>
    </source>
</evidence>
<dbReference type="InterPro" id="IPR050721">
    <property type="entry name" value="Trk_Ktr_HKT_K-transport"/>
</dbReference>
<sequence>MITRAMAVIPKRFSTFFSIPILRRAAFHVKRLTSGMDSSFFSRLGVFLAGILVLSSVLVTVMERHETDRGFSSLGGFSKQFVGWFYWSLTTVMSAGESGRVHTVTGYVVGWLLILFGVAIVASLTGALVGFLIDYLLKEGQGMGASGYRDHIIVCGWNATARELIQELSTDEYTTKIVVIHDTDKNPAGEGVYFVSGDITTAADLKRAGIEDAMAAVVCPADGSNEADMKSILCVMAIESLAPQVRTVVEVNNPQHVEHFQRADADEILVSSQLVSRLMARSSLYPGLANLVTDIVSGGDGSELYRVQLPDDYVGYTVDELSAKLRSEHRATLLSVSRGGQAYVNPPEDFRLSHGDDLVVVAESLGTLAPLEMDHDLA</sequence>
<dbReference type="RefSeq" id="WP_165231429.1">
    <property type="nucleotide sequence ID" value="NZ_CP049257.1"/>
</dbReference>
<dbReference type="InterPro" id="IPR003148">
    <property type="entry name" value="RCK_N"/>
</dbReference>
<feature type="domain" description="RCK N-terminal" evidence="2">
    <location>
        <begin position="149"/>
        <end position="270"/>
    </location>
</feature>
<gene>
    <name evidence="3" type="ORF">G5V58_09270</name>
</gene>
<dbReference type="SUPFAM" id="SSF51735">
    <property type="entry name" value="NAD(P)-binding Rossmann-fold domains"/>
    <property type="match status" value="1"/>
</dbReference>
<dbReference type="Gene3D" id="3.40.50.720">
    <property type="entry name" value="NAD(P)-binding Rossmann-like Domain"/>
    <property type="match status" value="1"/>
</dbReference>
<evidence type="ECO:0000256" key="1">
    <source>
        <dbReference type="SAM" id="Phobius"/>
    </source>
</evidence>
<evidence type="ECO:0000259" key="2">
    <source>
        <dbReference type="PROSITE" id="PS51201"/>
    </source>
</evidence>
<name>A0A6G6WCP8_9ACTN</name>
<proteinExistence type="predicted"/>
<dbReference type="GO" id="GO:0006813">
    <property type="term" value="P:potassium ion transport"/>
    <property type="evidence" value="ECO:0007669"/>
    <property type="project" value="InterPro"/>
</dbReference>
<dbReference type="Gene3D" id="3.30.70.1450">
    <property type="entry name" value="Regulator of K+ conductance, C-terminal domain"/>
    <property type="match status" value="1"/>
</dbReference>